<evidence type="ECO:0000313" key="3">
    <source>
        <dbReference type="Proteomes" id="UP000278627"/>
    </source>
</evidence>
<dbReference type="Proteomes" id="UP000278627">
    <property type="component" value="Unassembled WGS sequence"/>
</dbReference>
<dbReference type="AlphaFoldDB" id="A0A0N4TD50"/>
<name>A0A0N4TD50_BRUPA</name>
<gene>
    <name evidence="2" type="ORF">BPAG_LOCUS6101</name>
</gene>
<evidence type="ECO:0000313" key="2">
    <source>
        <dbReference type="EMBL" id="VDN87287.1"/>
    </source>
</evidence>
<proteinExistence type="predicted"/>
<protein>
    <submittedName>
        <fullName evidence="2 4">Uncharacterized protein</fullName>
    </submittedName>
</protein>
<keyword evidence="3" id="KW-1185">Reference proteome</keyword>
<dbReference type="EMBL" id="UZAD01005127">
    <property type="protein sequence ID" value="VDN87287.1"/>
    <property type="molecule type" value="Genomic_DNA"/>
</dbReference>
<feature type="chain" id="PRO_5043121893" evidence="1">
    <location>
        <begin position="21"/>
        <end position="94"/>
    </location>
</feature>
<organism evidence="4">
    <name type="scientific">Brugia pahangi</name>
    <name type="common">Filarial nematode worm</name>
    <dbReference type="NCBI Taxonomy" id="6280"/>
    <lineage>
        <taxon>Eukaryota</taxon>
        <taxon>Metazoa</taxon>
        <taxon>Ecdysozoa</taxon>
        <taxon>Nematoda</taxon>
        <taxon>Chromadorea</taxon>
        <taxon>Rhabditida</taxon>
        <taxon>Spirurina</taxon>
        <taxon>Spiruromorpha</taxon>
        <taxon>Filarioidea</taxon>
        <taxon>Onchocercidae</taxon>
        <taxon>Brugia</taxon>
    </lineage>
</organism>
<evidence type="ECO:0000256" key="1">
    <source>
        <dbReference type="SAM" id="SignalP"/>
    </source>
</evidence>
<accession>A0A0N4TD50</accession>
<reference evidence="2 3" key="2">
    <citation type="submission" date="2018-11" db="EMBL/GenBank/DDBJ databases">
        <authorList>
            <consortium name="Pathogen Informatics"/>
        </authorList>
    </citation>
    <scope>NUCLEOTIDE SEQUENCE [LARGE SCALE GENOMIC DNA]</scope>
</reference>
<keyword evidence="1" id="KW-0732">Signal</keyword>
<reference evidence="4" key="1">
    <citation type="submission" date="2017-02" db="UniProtKB">
        <authorList>
            <consortium name="WormBaseParasite"/>
        </authorList>
    </citation>
    <scope>IDENTIFICATION</scope>
</reference>
<sequence length="94" mass="10158">MSKLIVYLVFIIYCANQGGGGGAGAGGGAGRAAAEVITDYKADKLWDDDLLMETTQVEESTLTNCDTMEHGGLFILKEKPLLLMTNTINLMKWN</sequence>
<feature type="signal peptide" evidence="1">
    <location>
        <begin position="1"/>
        <end position="20"/>
    </location>
</feature>
<dbReference type="WBParaSite" id="BPAG_0000613801-mRNA-1">
    <property type="protein sequence ID" value="BPAG_0000613801-mRNA-1"/>
    <property type="gene ID" value="BPAG_0000613801"/>
</dbReference>
<evidence type="ECO:0000313" key="4">
    <source>
        <dbReference type="WBParaSite" id="BPAG_0000613801-mRNA-1"/>
    </source>
</evidence>